<evidence type="ECO:0000313" key="3">
    <source>
        <dbReference type="EMBL" id="WPY01048.1"/>
    </source>
</evidence>
<dbReference type="Pfam" id="PF22640">
    <property type="entry name" value="ManC_GMP_beta-helix"/>
    <property type="match status" value="1"/>
</dbReference>
<dbReference type="PANTHER" id="PTHR46390:SF1">
    <property type="entry name" value="MANNOSE-1-PHOSPHATE GUANYLYLTRANSFERASE"/>
    <property type="match status" value="1"/>
</dbReference>
<proteinExistence type="predicted"/>
<dbReference type="Pfam" id="PF00483">
    <property type="entry name" value="NTP_transferase"/>
    <property type="match status" value="1"/>
</dbReference>
<evidence type="ECO:0000259" key="2">
    <source>
        <dbReference type="Pfam" id="PF22640"/>
    </source>
</evidence>
<evidence type="ECO:0000259" key="1">
    <source>
        <dbReference type="Pfam" id="PF00483"/>
    </source>
</evidence>
<keyword evidence="3" id="KW-0548">Nucleotidyltransferase</keyword>
<evidence type="ECO:0000313" key="4">
    <source>
        <dbReference type="Proteomes" id="UP001326613"/>
    </source>
</evidence>
<dbReference type="SUPFAM" id="SSF159283">
    <property type="entry name" value="Guanosine diphospho-D-mannose pyrophosphorylase/mannose-6-phosphate isomerase linker domain"/>
    <property type="match status" value="1"/>
</dbReference>
<dbReference type="RefSeq" id="WP_323737859.1">
    <property type="nucleotide sequence ID" value="NZ_CP112932.1"/>
</dbReference>
<dbReference type="CDD" id="cd02509">
    <property type="entry name" value="GDP-M1P_Guanylyltransferase"/>
    <property type="match status" value="1"/>
</dbReference>
<dbReference type="EMBL" id="CP112932">
    <property type="protein sequence ID" value="WPY01048.1"/>
    <property type="molecule type" value="Genomic_DNA"/>
</dbReference>
<sequence>MKIKPVIMAGGVGARLWPLSRQLYPKQFIKIFDGLSLLQRTLLRNQVFGKPTIIVGENHRFIAAEQVQEINIEADIITEPSSKNTAPCAIIAALTAKQAGYDMVMLLPSDHWISSEEDYISVIRKSLEYVSTLGICIIGIKPESSNIGYGYIKAKNQIDANIFTVEKFVEKPNLDTALAYFAMTTLGHGSYFWNSGIFIFKVDFLLKEAQKHQLILFEQVYNSFVSSIEDKDFIRLNKDYYDLIKPISVDYAIIEHLDQMIMVRAEFLWKDMGSWYSLWRSRAKDECNNYFEGDVFARSVTNSYISTGKKLTAVIGLDNVIVINTEDGVLVANKSKVDDISELVAHLDDLGRVEVIGYTSQLLSRHLTQNICDLKHKLKRKKSRKS</sequence>
<dbReference type="InterPro" id="IPR049577">
    <property type="entry name" value="GMPP_N"/>
</dbReference>
<feature type="domain" description="MannoseP isomerase/GMP-like beta-helix" evidence="2">
    <location>
        <begin position="302"/>
        <end position="347"/>
    </location>
</feature>
<organism evidence="3 4">
    <name type="scientific">Candidatus Trichorickettsia mobilis</name>
    <dbReference type="NCBI Taxonomy" id="1346319"/>
    <lineage>
        <taxon>Bacteria</taxon>
        <taxon>Pseudomonadati</taxon>
        <taxon>Pseudomonadota</taxon>
        <taxon>Alphaproteobacteria</taxon>
        <taxon>Rickettsiales</taxon>
        <taxon>Rickettsiaceae</taxon>
        <taxon>Rickettsieae</taxon>
        <taxon>Candidatus Trichorickettsia</taxon>
    </lineage>
</organism>
<protein>
    <submittedName>
        <fullName evidence="3">Mannose-1-phosphate guanylyltransferase RfbM</fullName>
    </submittedName>
</protein>
<dbReference type="Proteomes" id="UP001326613">
    <property type="component" value="Chromosome"/>
</dbReference>
<dbReference type="SUPFAM" id="SSF53448">
    <property type="entry name" value="Nucleotide-diphospho-sugar transferases"/>
    <property type="match status" value="1"/>
</dbReference>
<dbReference type="GO" id="GO:0016779">
    <property type="term" value="F:nucleotidyltransferase activity"/>
    <property type="evidence" value="ECO:0007669"/>
    <property type="project" value="UniProtKB-KW"/>
</dbReference>
<dbReference type="InterPro" id="IPR051161">
    <property type="entry name" value="Mannose-6P_isomerase_type2"/>
</dbReference>
<dbReference type="InterPro" id="IPR005835">
    <property type="entry name" value="NTP_transferase_dom"/>
</dbReference>
<name>A0ABZ0UTS3_9RICK</name>
<accession>A0ABZ0UTS3</accession>
<feature type="domain" description="Nucleotidyl transferase" evidence="1">
    <location>
        <begin position="4"/>
        <end position="285"/>
    </location>
</feature>
<dbReference type="InterPro" id="IPR054566">
    <property type="entry name" value="ManC/GMP-like_b-helix"/>
</dbReference>
<keyword evidence="3" id="KW-0808">Transferase</keyword>
<reference evidence="3 4" key="1">
    <citation type="submission" date="2022-10" db="EMBL/GenBank/DDBJ databases">
        <title>Host association and intracellularity evolved multiple times independently in the Rickettsiales.</title>
        <authorList>
            <person name="Castelli M."/>
            <person name="Nardi T."/>
            <person name="Gammuto L."/>
            <person name="Bellinzona G."/>
            <person name="Sabaneyeva E."/>
            <person name="Potekhin A."/>
            <person name="Serra V."/>
            <person name="Petroni G."/>
            <person name="Sassera D."/>
        </authorList>
    </citation>
    <scope>NUCLEOTIDE SEQUENCE [LARGE SCALE GENOMIC DNA]</scope>
    <source>
        <strain evidence="3 4">Kr 154-4</strain>
    </source>
</reference>
<keyword evidence="4" id="KW-1185">Reference proteome</keyword>
<gene>
    <name evidence="3" type="ORF">Trichorick_00941</name>
</gene>
<dbReference type="InterPro" id="IPR029044">
    <property type="entry name" value="Nucleotide-diphossugar_trans"/>
</dbReference>
<dbReference type="Gene3D" id="3.90.550.10">
    <property type="entry name" value="Spore Coat Polysaccharide Biosynthesis Protein SpsA, Chain A"/>
    <property type="match status" value="1"/>
</dbReference>
<dbReference type="PANTHER" id="PTHR46390">
    <property type="entry name" value="MANNOSE-1-PHOSPHATE GUANYLYLTRANSFERASE"/>
    <property type="match status" value="1"/>
</dbReference>